<reference evidence="6 7" key="1">
    <citation type="journal article" date="2021" name="Int. J. Syst. Evol. Microbiol.">
        <title>Amazonocrinis nigriterrae gen. nov., sp. nov., Atlanticothrix silvestris gen. nov., sp. nov. and Dendronalium phyllosphericum gen. nov., sp. nov., nostocacean cyanobacteria from Brazilian environments.</title>
        <authorList>
            <person name="Alvarenga D.O."/>
            <person name="Andreote A.P.D."/>
            <person name="Branco L.H.Z."/>
            <person name="Delbaje E."/>
            <person name="Cruz R.B."/>
            <person name="Varani A.M."/>
            <person name="Fiore M.F."/>
        </authorList>
    </citation>
    <scope>NUCLEOTIDE SEQUENCE [LARGE SCALE GENOMIC DNA]</scope>
    <source>
        <strain evidence="6 7">CENA369</strain>
    </source>
</reference>
<accession>A0A8J7I5S9</accession>
<keyword evidence="7" id="KW-1185">Reference proteome</keyword>
<dbReference type="Pfam" id="PF17937">
    <property type="entry name" value="TetR_C_28"/>
    <property type="match status" value="1"/>
</dbReference>
<dbReference type="SUPFAM" id="SSF48498">
    <property type="entry name" value="Tetracyclin repressor-like, C-terminal domain"/>
    <property type="match status" value="1"/>
</dbReference>
<keyword evidence="1" id="KW-0805">Transcription regulation</keyword>
<dbReference type="InterPro" id="IPR041479">
    <property type="entry name" value="TetR_CgmR_C"/>
</dbReference>
<evidence type="ECO:0000313" key="6">
    <source>
        <dbReference type="EMBL" id="MBH8575365.1"/>
    </source>
</evidence>
<dbReference type="InterPro" id="IPR001647">
    <property type="entry name" value="HTH_TetR"/>
</dbReference>
<sequence>MITSKKTKSTSVTYNALLEAAARVMVAHGSKALTLEAVAREAGVSKGGLLYHFPNKETLIAGMLQQLIDEKTTSLKYELEQDDAPNTPGHWLRAYIRSFENHNTHSSPMQSALLAAVAENPELLKPWQEKFADWQGQIEASGLDPAIAILIRLALNGLSFAYLFGLGVPEESLHKQVIEILLKLAQE</sequence>
<dbReference type="Pfam" id="PF00440">
    <property type="entry name" value="TetR_N"/>
    <property type="match status" value="1"/>
</dbReference>
<dbReference type="GO" id="GO:0003700">
    <property type="term" value="F:DNA-binding transcription factor activity"/>
    <property type="evidence" value="ECO:0007669"/>
    <property type="project" value="TreeGrafter"/>
</dbReference>
<name>A0A8J7I5S9_9NOST</name>
<keyword evidence="3" id="KW-0804">Transcription</keyword>
<organism evidence="6 7">
    <name type="scientific">Dendronalium phyllosphericum CENA369</name>
    <dbReference type="NCBI Taxonomy" id="1725256"/>
    <lineage>
        <taxon>Bacteria</taxon>
        <taxon>Bacillati</taxon>
        <taxon>Cyanobacteriota</taxon>
        <taxon>Cyanophyceae</taxon>
        <taxon>Nostocales</taxon>
        <taxon>Nostocaceae</taxon>
        <taxon>Dendronalium</taxon>
        <taxon>Dendronalium phyllosphericum</taxon>
    </lineage>
</organism>
<dbReference type="PROSITE" id="PS50977">
    <property type="entry name" value="HTH_TETR_2"/>
    <property type="match status" value="1"/>
</dbReference>
<gene>
    <name evidence="6" type="ORF">I8752_20585</name>
</gene>
<dbReference type="InterPro" id="IPR050109">
    <property type="entry name" value="HTH-type_TetR-like_transc_reg"/>
</dbReference>
<protein>
    <submittedName>
        <fullName evidence="6">TetR family transcriptional regulator</fullName>
    </submittedName>
</protein>
<evidence type="ECO:0000313" key="7">
    <source>
        <dbReference type="Proteomes" id="UP000662314"/>
    </source>
</evidence>
<dbReference type="Proteomes" id="UP000662314">
    <property type="component" value="Unassembled WGS sequence"/>
</dbReference>
<dbReference type="InterPro" id="IPR009057">
    <property type="entry name" value="Homeodomain-like_sf"/>
</dbReference>
<keyword evidence="2 4" id="KW-0238">DNA-binding</keyword>
<dbReference type="RefSeq" id="WP_214434155.1">
    <property type="nucleotide sequence ID" value="NZ_CAWPUQ010000038.1"/>
</dbReference>
<dbReference type="GO" id="GO:0000976">
    <property type="term" value="F:transcription cis-regulatory region binding"/>
    <property type="evidence" value="ECO:0007669"/>
    <property type="project" value="TreeGrafter"/>
</dbReference>
<evidence type="ECO:0000256" key="3">
    <source>
        <dbReference type="ARBA" id="ARBA00023163"/>
    </source>
</evidence>
<dbReference type="PRINTS" id="PR00455">
    <property type="entry name" value="HTHTETR"/>
</dbReference>
<dbReference type="InterPro" id="IPR036271">
    <property type="entry name" value="Tet_transcr_reg_TetR-rel_C_sf"/>
</dbReference>
<evidence type="ECO:0000259" key="5">
    <source>
        <dbReference type="PROSITE" id="PS50977"/>
    </source>
</evidence>
<evidence type="ECO:0000256" key="2">
    <source>
        <dbReference type="ARBA" id="ARBA00023125"/>
    </source>
</evidence>
<feature type="DNA-binding region" description="H-T-H motif" evidence="4">
    <location>
        <begin position="34"/>
        <end position="53"/>
    </location>
</feature>
<dbReference type="EMBL" id="JAECZA010000132">
    <property type="protein sequence ID" value="MBH8575365.1"/>
    <property type="molecule type" value="Genomic_DNA"/>
</dbReference>
<dbReference type="PANTHER" id="PTHR30055">
    <property type="entry name" value="HTH-TYPE TRANSCRIPTIONAL REGULATOR RUTR"/>
    <property type="match status" value="1"/>
</dbReference>
<dbReference type="SUPFAM" id="SSF46689">
    <property type="entry name" value="Homeodomain-like"/>
    <property type="match status" value="1"/>
</dbReference>
<comment type="caution">
    <text evidence="6">The sequence shown here is derived from an EMBL/GenBank/DDBJ whole genome shotgun (WGS) entry which is preliminary data.</text>
</comment>
<dbReference type="AlphaFoldDB" id="A0A8J7I5S9"/>
<dbReference type="Gene3D" id="1.10.357.10">
    <property type="entry name" value="Tetracycline Repressor, domain 2"/>
    <property type="match status" value="1"/>
</dbReference>
<feature type="domain" description="HTH tetR-type" evidence="5">
    <location>
        <begin position="11"/>
        <end position="71"/>
    </location>
</feature>
<proteinExistence type="predicted"/>
<evidence type="ECO:0000256" key="4">
    <source>
        <dbReference type="PROSITE-ProRule" id="PRU00335"/>
    </source>
</evidence>
<dbReference type="PANTHER" id="PTHR30055:SF234">
    <property type="entry name" value="HTH-TYPE TRANSCRIPTIONAL REGULATOR BETI"/>
    <property type="match status" value="1"/>
</dbReference>
<evidence type="ECO:0000256" key="1">
    <source>
        <dbReference type="ARBA" id="ARBA00023015"/>
    </source>
</evidence>